<keyword evidence="7" id="KW-1185">Reference proteome</keyword>
<sequence>MSDSLSANAASVPDTLRRSLPTDKELVMRVMPMPADANGNGDIFGGWIMAQVDLAGAVLPARVARGRITTVAVNEFIFKQPVSVGDLLSFYATVTRVGNTSVTVKVEVYAERNPADLHVVKVTEASLTYVAIDRDGKPRPIPKNPATPAAATPTQG</sequence>
<accession>A0ABU9C239</accession>
<dbReference type="Proteomes" id="UP001379945">
    <property type="component" value="Unassembled WGS sequence"/>
</dbReference>
<dbReference type="InterPro" id="IPR006683">
    <property type="entry name" value="Thioestr_dom"/>
</dbReference>
<dbReference type="Pfam" id="PF03061">
    <property type="entry name" value="4HBT"/>
    <property type="match status" value="1"/>
</dbReference>
<dbReference type="PANTHER" id="PTHR11049">
    <property type="entry name" value="ACYL COENZYME A THIOESTER HYDROLASE"/>
    <property type="match status" value="1"/>
</dbReference>
<dbReference type="InterPro" id="IPR033120">
    <property type="entry name" value="HOTDOG_ACOT"/>
</dbReference>
<evidence type="ECO:0000256" key="3">
    <source>
        <dbReference type="PROSITE-ProRule" id="PRU01106"/>
    </source>
</evidence>
<dbReference type="SUPFAM" id="SSF54637">
    <property type="entry name" value="Thioesterase/thiol ester dehydrase-isomerase"/>
    <property type="match status" value="1"/>
</dbReference>
<dbReference type="CDD" id="cd03442">
    <property type="entry name" value="BFIT_BACH"/>
    <property type="match status" value="1"/>
</dbReference>
<evidence type="ECO:0000256" key="1">
    <source>
        <dbReference type="ARBA" id="ARBA00010458"/>
    </source>
</evidence>
<dbReference type="GO" id="GO:0047617">
    <property type="term" value="F:fatty acyl-CoA hydrolase activity"/>
    <property type="evidence" value="ECO:0007669"/>
    <property type="project" value="UniProtKB-EC"/>
</dbReference>
<keyword evidence="2 3" id="KW-0378">Hydrolase</keyword>
<feature type="region of interest" description="Disordered" evidence="4">
    <location>
        <begin position="134"/>
        <end position="156"/>
    </location>
</feature>
<dbReference type="EMBL" id="JBBUTI010000002">
    <property type="protein sequence ID" value="MEK8045335.1"/>
    <property type="molecule type" value="Genomic_DNA"/>
</dbReference>
<dbReference type="EC" id="3.1.2.20" evidence="6"/>
<evidence type="ECO:0000313" key="7">
    <source>
        <dbReference type="Proteomes" id="UP001379945"/>
    </source>
</evidence>
<dbReference type="InterPro" id="IPR040170">
    <property type="entry name" value="Cytosol_ACT"/>
</dbReference>
<name>A0ABU9C239_9BURK</name>
<gene>
    <name evidence="6" type="ORF">AACH00_03125</name>
</gene>
<comment type="caution">
    <text evidence="6">The sequence shown here is derived from an EMBL/GenBank/DDBJ whole genome shotgun (WGS) entry which is preliminary data.</text>
</comment>
<feature type="compositionally biased region" description="Low complexity" evidence="4">
    <location>
        <begin position="146"/>
        <end position="156"/>
    </location>
</feature>
<feature type="domain" description="HotDog ACOT-type" evidence="5">
    <location>
        <begin position="22"/>
        <end position="135"/>
    </location>
</feature>
<evidence type="ECO:0000313" key="6">
    <source>
        <dbReference type="EMBL" id="MEK8045335.1"/>
    </source>
</evidence>
<dbReference type="InterPro" id="IPR029069">
    <property type="entry name" value="HotDog_dom_sf"/>
</dbReference>
<evidence type="ECO:0000256" key="2">
    <source>
        <dbReference type="ARBA" id="ARBA00022801"/>
    </source>
</evidence>
<comment type="similarity">
    <text evidence="1">Belongs to the acyl coenzyme A hydrolase family.</text>
</comment>
<evidence type="ECO:0000256" key="4">
    <source>
        <dbReference type="SAM" id="MobiDB-lite"/>
    </source>
</evidence>
<proteinExistence type="inferred from homology"/>
<evidence type="ECO:0000259" key="5">
    <source>
        <dbReference type="PROSITE" id="PS51770"/>
    </source>
</evidence>
<dbReference type="Gene3D" id="3.10.129.10">
    <property type="entry name" value="Hotdog Thioesterase"/>
    <property type="match status" value="1"/>
</dbReference>
<dbReference type="RefSeq" id="WP_341397501.1">
    <property type="nucleotide sequence ID" value="NZ_JBBUTI010000002.1"/>
</dbReference>
<dbReference type="PANTHER" id="PTHR11049:SF5">
    <property type="entry name" value="ACYL-COA THIOESTER HYDROLASE YCIA"/>
    <property type="match status" value="1"/>
</dbReference>
<dbReference type="PROSITE" id="PS51770">
    <property type="entry name" value="HOTDOG_ACOT"/>
    <property type="match status" value="1"/>
</dbReference>
<reference evidence="6 7" key="1">
    <citation type="submission" date="2024-04" db="EMBL/GenBank/DDBJ databases">
        <title>Novel species of the genus Ideonella isolated from streams.</title>
        <authorList>
            <person name="Lu H."/>
        </authorList>
    </citation>
    <scope>NUCLEOTIDE SEQUENCE [LARGE SCALE GENOMIC DNA]</scope>
    <source>
        <strain evidence="6 7">LYT19W</strain>
    </source>
</reference>
<organism evidence="6 7">
    <name type="scientific">Ideonella margarita</name>
    <dbReference type="NCBI Taxonomy" id="2984191"/>
    <lineage>
        <taxon>Bacteria</taxon>
        <taxon>Pseudomonadati</taxon>
        <taxon>Pseudomonadota</taxon>
        <taxon>Betaproteobacteria</taxon>
        <taxon>Burkholderiales</taxon>
        <taxon>Sphaerotilaceae</taxon>
        <taxon>Ideonella</taxon>
    </lineage>
</organism>
<protein>
    <submittedName>
        <fullName evidence="6">Acyl-CoA thioesterase</fullName>
        <ecNumber evidence="6">3.1.2.20</ecNumber>
    </submittedName>
</protein>